<comment type="caution">
    <text evidence="1">The sequence shown here is derived from an EMBL/GenBank/DDBJ whole genome shotgun (WGS) entry which is preliminary data.</text>
</comment>
<accession>A0AAN8SPD4</accession>
<name>A0AAN8SPD4_SOLBU</name>
<dbReference type="EMBL" id="JBANQN010000012">
    <property type="protein sequence ID" value="KAK6773474.1"/>
    <property type="molecule type" value="Genomic_DNA"/>
</dbReference>
<keyword evidence="2" id="KW-1185">Reference proteome</keyword>
<reference evidence="1 2" key="1">
    <citation type="submission" date="2024-02" db="EMBL/GenBank/DDBJ databases">
        <title>de novo genome assembly of Solanum bulbocastanum strain 11H21.</title>
        <authorList>
            <person name="Hosaka A.J."/>
        </authorList>
    </citation>
    <scope>NUCLEOTIDE SEQUENCE [LARGE SCALE GENOMIC DNA]</scope>
    <source>
        <tissue evidence="1">Young leaves</tissue>
    </source>
</reference>
<evidence type="ECO:0000313" key="2">
    <source>
        <dbReference type="Proteomes" id="UP001371456"/>
    </source>
</evidence>
<dbReference type="Proteomes" id="UP001371456">
    <property type="component" value="Unassembled WGS sequence"/>
</dbReference>
<gene>
    <name evidence="1" type="ORF">RDI58_028712</name>
</gene>
<organism evidence="1 2">
    <name type="scientific">Solanum bulbocastanum</name>
    <name type="common">Wild potato</name>
    <dbReference type="NCBI Taxonomy" id="147425"/>
    <lineage>
        <taxon>Eukaryota</taxon>
        <taxon>Viridiplantae</taxon>
        <taxon>Streptophyta</taxon>
        <taxon>Embryophyta</taxon>
        <taxon>Tracheophyta</taxon>
        <taxon>Spermatophyta</taxon>
        <taxon>Magnoliopsida</taxon>
        <taxon>eudicotyledons</taxon>
        <taxon>Gunneridae</taxon>
        <taxon>Pentapetalae</taxon>
        <taxon>asterids</taxon>
        <taxon>lamiids</taxon>
        <taxon>Solanales</taxon>
        <taxon>Solanaceae</taxon>
        <taxon>Solanoideae</taxon>
        <taxon>Solaneae</taxon>
        <taxon>Solanum</taxon>
    </lineage>
</organism>
<sequence>MGKYSSPSYID</sequence>
<evidence type="ECO:0000313" key="1">
    <source>
        <dbReference type="EMBL" id="KAK6773474.1"/>
    </source>
</evidence>
<proteinExistence type="predicted"/>
<protein>
    <submittedName>
        <fullName evidence="1">Uncharacterized protein</fullName>
    </submittedName>
</protein>